<accession>A0A1V9GBA4</accession>
<dbReference type="Proteomes" id="UP000192276">
    <property type="component" value="Unassembled WGS sequence"/>
</dbReference>
<dbReference type="PIRSF" id="PIRSF018266">
    <property type="entry name" value="FecR"/>
    <property type="match status" value="1"/>
</dbReference>
<keyword evidence="1" id="KW-0812">Transmembrane</keyword>
<keyword evidence="1" id="KW-1133">Transmembrane helix</keyword>
<dbReference type="InterPro" id="IPR006860">
    <property type="entry name" value="FecR"/>
</dbReference>
<dbReference type="EMBL" id="LWBP01000013">
    <property type="protein sequence ID" value="OQP67748.1"/>
    <property type="molecule type" value="Genomic_DNA"/>
</dbReference>
<evidence type="ECO:0000313" key="5">
    <source>
        <dbReference type="Proteomes" id="UP000192276"/>
    </source>
</evidence>
<dbReference type="Pfam" id="PF04773">
    <property type="entry name" value="FecR"/>
    <property type="match status" value="1"/>
</dbReference>
<proteinExistence type="predicted"/>
<feature type="domain" description="FecR protein" evidence="2">
    <location>
        <begin position="118"/>
        <end position="212"/>
    </location>
</feature>
<dbReference type="GO" id="GO:0016989">
    <property type="term" value="F:sigma factor antagonist activity"/>
    <property type="evidence" value="ECO:0007669"/>
    <property type="project" value="TreeGrafter"/>
</dbReference>
<feature type="transmembrane region" description="Helical" evidence="1">
    <location>
        <begin position="80"/>
        <end position="99"/>
    </location>
</feature>
<sequence length="327" mass="36953">MDKLLLHKFIKGECTAEETALVQQWLNEHPEALDEYLQSVWEEPVDGPMPATMEQALLTEAAAWPGYKETPMVEKASRRWLYWPAAAAILIGIAGWWLFAPEKRFSTKQHGHQSTVITLAATGAQRYVLPDHSVIWLKANTLVKIDTQLYKQQFRIIELVAGEAFFEVEKDPAHPFIVKNGPVQTRVLGTSFSVQTGLPGEAVRVTVATGKVAVSHNDKQLDVLLPGKQLSVRSKTGAFTKNTVPVWLASLWKENELQLTDAPFAHLQLAMENLYGIRVKTNSREVNARHYNIKLNRNTPVQEVIQVLALLNQHQYKRINDSAWLLY</sequence>
<dbReference type="InterPro" id="IPR012373">
    <property type="entry name" value="Ferrdict_sens_TM"/>
</dbReference>
<evidence type="ECO:0000256" key="1">
    <source>
        <dbReference type="SAM" id="Phobius"/>
    </source>
</evidence>
<dbReference type="PANTHER" id="PTHR30273">
    <property type="entry name" value="PERIPLASMIC SIGNAL SENSOR AND SIGMA FACTOR ACTIVATOR FECR-RELATED"/>
    <property type="match status" value="1"/>
</dbReference>
<dbReference type="PANTHER" id="PTHR30273:SF2">
    <property type="entry name" value="PROTEIN FECR"/>
    <property type="match status" value="1"/>
</dbReference>
<dbReference type="AlphaFoldDB" id="A0A1V9GBA4"/>
<keyword evidence="5" id="KW-1185">Reference proteome</keyword>
<dbReference type="RefSeq" id="WP_133054539.1">
    <property type="nucleotide sequence ID" value="NZ_LWBP01000013.1"/>
</dbReference>
<evidence type="ECO:0000259" key="2">
    <source>
        <dbReference type="Pfam" id="PF04773"/>
    </source>
</evidence>
<dbReference type="Pfam" id="PF16344">
    <property type="entry name" value="FecR_C"/>
    <property type="match status" value="1"/>
</dbReference>
<dbReference type="OrthoDB" id="657365at2"/>
<comment type="caution">
    <text evidence="4">The sequence shown here is derived from an EMBL/GenBank/DDBJ whole genome shotgun (WGS) entry which is preliminary data.</text>
</comment>
<feature type="domain" description="Protein FecR C-terminal" evidence="3">
    <location>
        <begin position="259"/>
        <end position="321"/>
    </location>
</feature>
<name>A0A1V9GBA4_9BACT</name>
<keyword evidence="1" id="KW-0472">Membrane</keyword>
<gene>
    <name evidence="4" type="ORF">A4R26_11880</name>
</gene>
<organism evidence="4 5">
    <name type="scientific">Niastella populi</name>
    <dbReference type="NCBI Taxonomy" id="550983"/>
    <lineage>
        <taxon>Bacteria</taxon>
        <taxon>Pseudomonadati</taxon>
        <taxon>Bacteroidota</taxon>
        <taxon>Chitinophagia</taxon>
        <taxon>Chitinophagales</taxon>
        <taxon>Chitinophagaceae</taxon>
        <taxon>Niastella</taxon>
    </lineage>
</organism>
<dbReference type="Gene3D" id="2.60.120.1440">
    <property type="match status" value="1"/>
</dbReference>
<dbReference type="Gene3D" id="3.55.50.30">
    <property type="match status" value="1"/>
</dbReference>
<reference evidence="5" key="1">
    <citation type="submission" date="2016-04" db="EMBL/GenBank/DDBJ databases">
        <authorList>
            <person name="Chen L."/>
            <person name="Zhuang W."/>
            <person name="Wang G."/>
        </authorList>
    </citation>
    <scope>NUCLEOTIDE SEQUENCE [LARGE SCALE GENOMIC DNA]</scope>
    <source>
        <strain evidence="5">208</strain>
    </source>
</reference>
<protein>
    <submittedName>
        <fullName evidence="4">Uncharacterized protein</fullName>
    </submittedName>
</protein>
<evidence type="ECO:0000313" key="4">
    <source>
        <dbReference type="EMBL" id="OQP67748.1"/>
    </source>
</evidence>
<evidence type="ECO:0000259" key="3">
    <source>
        <dbReference type="Pfam" id="PF16344"/>
    </source>
</evidence>
<dbReference type="InterPro" id="IPR032508">
    <property type="entry name" value="FecR_C"/>
</dbReference>
<dbReference type="STRING" id="550983.A4R26_11880"/>